<sequence>MNNIVDKLHSLFNSAKTNDSFETEQKILKIRVLKIPLRSETWWSSMFHVLGVICSRFKPIMLTLMKRVGDDDNAALTAGGLYHKMACDEFIINCVVLRKALATIHSLSEYLQGASIEWHHVAHDIRACKSMISQFGNEMSVAEMLEHAEEISTDCCILLNVTSPVNMTRNSTEHVDYLSHIQSFSTKVCHKVLAELRLRFLDTGMELLKGIDGLNSTSQKYLKRKTLSKLIAHYDDVLDVNETLLNAELAKYHMFANSGSGIATMDPAFYPNLMKLFNLKRSLPESSAEAERTFSTIKRVKTQQRNRLDDTRLSELCLLACEKELTKALSINSTIEIFNLSKRRGPL</sequence>
<evidence type="ECO:0000259" key="1">
    <source>
        <dbReference type="Pfam" id="PF05699"/>
    </source>
</evidence>
<protein>
    <submittedName>
        <fullName evidence="2">Zinc finger MYM-type protein 1-like</fullName>
    </submittedName>
</protein>
<feature type="domain" description="HAT C-terminal dimerisation" evidence="1">
    <location>
        <begin position="269"/>
        <end position="316"/>
    </location>
</feature>
<evidence type="ECO:0000313" key="2">
    <source>
        <dbReference type="EMBL" id="KAI6651168.1"/>
    </source>
</evidence>
<comment type="caution">
    <text evidence="2">The sequence shown here is derived from an EMBL/GenBank/DDBJ whole genome shotgun (WGS) entry which is preliminary data.</text>
</comment>
<dbReference type="GO" id="GO:0046983">
    <property type="term" value="F:protein dimerization activity"/>
    <property type="evidence" value="ECO:0007669"/>
    <property type="project" value="InterPro"/>
</dbReference>
<dbReference type="Pfam" id="PF05699">
    <property type="entry name" value="Dimer_Tnp_hAT"/>
    <property type="match status" value="1"/>
</dbReference>
<dbReference type="SUPFAM" id="SSF53098">
    <property type="entry name" value="Ribonuclease H-like"/>
    <property type="match status" value="1"/>
</dbReference>
<dbReference type="PANTHER" id="PTHR46289:SF14">
    <property type="entry name" value="DUF4371 DOMAIN-CONTAINING PROTEIN"/>
    <property type="match status" value="1"/>
</dbReference>
<dbReference type="AlphaFoldDB" id="A0AAV7JQJ6"/>
<gene>
    <name evidence="2" type="ORF">LOD99_5519</name>
</gene>
<dbReference type="InterPro" id="IPR052958">
    <property type="entry name" value="IFN-induced_PKR_regulator"/>
</dbReference>
<name>A0AAV7JQJ6_9METZ</name>
<dbReference type="PANTHER" id="PTHR46289">
    <property type="entry name" value="52 KDA REPRESSOR OF THE INHIBITOR OF THE PROTEIN KINASE-LIKE PROTEIN-RELATED"/>
    <property type="match status" value="1"/>
</dbReference>
<dbReference type="Proteomes" id="UP001165289">
    <property type="component" value="Unassembled WGS sequence"/>
</dbReference>
<reference evidence="2 3" key="1">
    <citation type="journal article" date="2023" name="BMC Biol.">
        <title>The compact genome of the sponge Oopsacas minuta (Hexactinellida) is lacking key metazoan core genes.</title>
        <authorList>
            <person name="Santini S."/>
            <person name="Schenkelaars Q."/>
            <person name="Jourda C."/>
            <person name="Duchesne M."/>
            <person name="Belahbib H."/>
            <person name="Rocher C."/>
            <person name="Selva M."/>
            <person name="Riesgo A."/>
            <person name="Vervoort M."/>
            <person name="Leys S.P."/>
            <person name="Kodjabachian L."/>
            <person name="Le Bivic A."/>
            <person name="Borchiellini C."/>
            <person name="Claverie J.M."/>
            <person name="Renard E."/>
        </authorList>
    </citation>
    <scope>NUCLEOTIDE SEQUENCE [LARGE SCALE GENOMIC DNA]</scope>
    <source>
        <strain evidence="2">SPO-2</strain>
    </source>
</reference>
<dbReference type="InterPro" id="IPR008906">
    <property type="entry name" value="HATC_C_dom"/>
</dbReference>
<proteinExistence type="predicted"/>
<keyword evidence="3" id="KW-1185">Reference proteome</keyword>
<accession>A0AAV7JQJ6</accession>
<organism evidence="2 3">
    <name type="scientific">Oopsacas minuta</name>
    <dbReference type="NCBI Taxonomy" id="111878"/>
    <lineage>
        <taxon>Eukaryota</taxon>
        <taxon>Metazoa</taxon>
        <taxon>Porifera</taxon>
        <taxon>Hexactinellida</taxon>
        <taxon>Hexasterophora</taxon>
        <taxon>Lyssacinosida</taxon>
        <taxon>Leucopsacidae</taxon>
        <taxon>Oopsacas</taxon>
    </lineage>
</organism>
<evidence type="ECO:0000313" key="3">
    <source>
        <dbReference type="Proteomes" id="UP001165289"/>
    </source>
</evidence>
<dbReference type="EMBL" id="JAKMXF010000307">
    <property type="protein sequence ID" value="KAI6651168.1"/>
    <property type="molecule type" value="Genomic_DNA"/>
</dbReference>
<dbReference type="InterPro" id="IPR012337">
    <property type="entry name" value="RNaseH-like_sf"/>
</dbReference>